<comment type="caution">
    <text evidence="1">The sequence shown here is derived from an EMBL/GenBank/DDBJ whole genome shotgun (WGS) entry which is preliminary data.</text>
</comment>
<sequence length="199" mass="21597">MTSRILVALALASAIAFSVANANSEGDVLSAWKQTLSDPNGVLSSWDPTLVNPCTWLHVTCNNDNVVVRVDLGNAGLSGPLIPELGLLSNLQYLELYANGFYGQIPEQIGNLTKLVSLDLYSNRFHGQIPASIGKLTSLRFLRLKGNRFTGSVPVEVLKLVIYGDLQILDVSRNFLTGRNHSAKGTVTTIKQDPKLDYA</sequence>
<organism evidence="1 2">
    <name type="scientific">Melastoma candidum</name>
    <dbReference type="NCBI Taxonomy" id="119954"/>
    <lineage>
        <taxon>Eukaryota</taxon>
        <taxon>Viridiplantae</taxon>
        <taxon>Streptophyta</taxon>
        <taxon>Embryophyta</taxon>
        <taxon>Tracheophyta</taxon>
        <taxon>Spermatophyta</taxon>
        <taxon>Magnoliopsida</taxon>
        <taxon>eudicotyledons</taxon>
        <taxon>Gunneridae</taxon>
        <taxon>Pentapetalae</taxon>
        <taxon>rosids</taxon>
        <taxon>malvids</taxon>
        <taxon>Myrtales</taxon>
        <taxon>Melastomataceae</taxon>
        <taxon>Melastomatoideae</taxon>
        <taxon>Melastomateae</taxon>
        <taxon>Melastoma</taxon>
    </lineage>
</organism>
<evidence type="ECO:0000313" key="2">
    <source>
        <dbReference type="Proteomes" id="UP001057402"/>
    </source>
</evidence>
<evidence type="ECO:0000313" key="1">
    <source>
        <dbReference type="EMBL" id="KAI4381339.1"/>
    </source>
</evidence>
<gene>
    <name evidence="1" type="ORF">MLD38_007418</name>
</gene>
<accession>A0ACB9RR71</accession>
<proteinExistence type="predicted"/>
<dbReference type="EMBL" id="CM042882">
    <property type="protein sequence ID" value="KAI4381339.1"/>
    <property type="molecule type" value="Genomic_DNA"/>
</dbReference>
<protein>
    <submittedName>
        <fullName evidence="1">Uncharacterized protein</fullName>
    </submittedName>
</protein>
<name>A0ACB9RR71_9MYRT</name>
<dbReference type="Proteomes" id="UP001057402">
    <property type="component" value="Chromosome 3"/>
</dbReference>
<keyword evidence="2" id="KW-1185">Reference proteome</keyword>
<reference evidence="2" key="1">
    <citation type="journal article" date="2023" name="Front. Plant Sci.">
        <title>Chromosomal-level genome assembly of Melastoma candidum provides insights into trichome evolution.</title>
        <authorList>
            <person name="Zhong Y."/>
            <person name="Wu W."/>
            <person name="Sun C."/>
            <person name="Zou P."/>
            <person name="Liu Y."/>
            <person name="Dai S."/>
            <person name="Zhou R."/>
        </authorList>
    </citation>
    <scope>NUCLEOTIDE SEQUENCE [LARGE SCALE GENOMIC DNA]</scope>
</reference>